<dbReference type="InterPro" id="IPR036097">
    <property type="entry name" value="HisK_dim/P_sf"/>
</dbReference>
<dbReference type="InterPro" id="IPR005467">
    <property type="entry name" value="His_kinase_dom"/>
</dbReference>
<dbReference type="InterPro" id="IPR004358">
    <property type="entry name" value="Sig_transdc_His_kin-like_C"/>
</dbReference>
<dbReference type="InterPro" id="IPR003661">
    <property type="entry name" value="HisK_dim/P_dom"/>
</dbReference>
<evidence type="ECO:0000259" key="6">
    <source>
        <dbReference type="PROSITE" id="PS50109"/>
    </source>
</evidence>
<dbReference type="Pfam" id="PF02518">
    <property type="entry name" value="HATPase_c"/>
    <property type="match status" value="1"/>
</dbReference>
<dbReference type="Proteomes" id="UP000019140">
    <property type="component" value="Unassembled WGS sequence"/>
</dbReference>
<name>W4M3A7_9BACT</name>
<organism evidence="7 8">
    <name type="scientific">Candidatus Entotheonella gemina</name>
    <dbReference type="NCBI Taxonomy" id="1429439"/>
    <lineage>
        <taxon>Bacteria</taxon>
        <taxon>Pseudomonadati</taxon>
        <taxon>Nitrospinota/Tectimicrobiota group</taxon>
        <taxon>Candidatus Tectimicrobiota</taxon>
        <taxon>Candidatus Entotheonellia</taxon>
        <taxon>Candidatus Entotheonellales</taxon>
        <taxon>Candidatus Entotheonellaceae</taxon>
        <taxon>Candidatus Entotheonella</taxon>
    </lineage>
</organism>
<comment type="catalytic activity">
    <reaction evidence="1">
        <text>ATP + protein L-histidine = ADP + protein N-phospho-L-histidine.</text>
        <dbReference type="EC" id="2.7.13.3"/>
    </reaction>
</comment>
<evidence type="ECO:0000313" key="7">
    <source>
        <dbReference type="EMBL" id="ETX04663.1"/>
    </source>
</evidence>
<dbReference type="SUPFAM" id="SSF55874">
    <property type="entry name" value="ATPase domain of HSP90 chaperone/DNA topoisomerase II/histidine kinase"/>
    <property type="match status" value="1"/>
</dbReference>
<dbReference type="PANTHER" id="PTHR43065:SF50">
    <property type="entry name" value="HISTIDINE KINASE"/>
    <property type="match status" value="1"/>
</dbReference>
<dbReference type="Gene3D" id="1.10.287.130">
    <property type="match status" value="1"/>
</dbReference>
<dbReference type="EC" id="2.7.13.3" evidence="2"/>
<dbReference type="EMBL" id="AZHX01001163">
    <property type="protein sequence ID" value="ETX04663.1"/>
    <property type="molecule type" value="Genomic_DNA"/>
</dbReference>
<keyword evidence="8" id="KW-1185">Reference proteome</keyword>
<dbReference type="PANTHER" id="PTHR43065">
    <property type="entry name" value="SENSOR HISTIDINE KINASE"/>
    <property type="match status" value="1"/>
</dbReference>
<accession>W4M3A7</accession>
<keyword evidence="5" id="KW-1133">Transmembrane helix</keyword>
<reference evidence="7 8" key="1">
    <citation type="journal article" date="2014" name="Nature">
        <title>An environmental bacterial taxon with a large and distinct metabolic repertoire.</title>
        <authorList>
            <person name="Wilson M.C."/>
            <person name="Mori T."/>
            <person name="Ruckert C."/>
            <person name="Uria A.R."/>
            <person name="Helf M.J."/>
            <person name="Takada K."/>
            <person name="Gernert C."/>
            <person name="Steffens U.A."/>
            <person name="Heycke N."/>
            <person name="Schmitt S."/>
            <person name="Rinke C."/>
            <person name="Helfrich E.J."/>
            <person name="Brachmann A.O."/>
            <person name="Gurgui C."/>
            <person name="Wakimoto T."/>
            <person name="Kracht M."/>
            <person name="Crusemann M."/>
            <person name="Hentschel U."/>
            <person name="Abe I."/>
            <person name="Matsunaga S."/>
            <person name="Kalinowski J."/>
            <person name="Takeyama H."/>
            <person name="Piel J."/>
        </authorList>
    </citation>
    <scope>NUCLEOTIDE SEQUENCE [LARGE SCALE GENOMIC DNA]</scope>
    <source>
        <strain evidence="8">TSY2</strain>
    </source>
</reference>
<evidence type="ECO:0000256" key="2">
    <source>
        <dbReference type="ARBA" id="ARBA00012438"/>
    </source>
</evidence>
<dbReference type="CDD" id="cd00082">
    <property type="entry name" value="HisKA"/>
    <property type="match status" value="1"/>
</dbReference>
<keyword evidence="4" id="KW-0175">Coiled coil</keyword>
<keyword evidence="3" id="KW-0597">Phosphoprotein</keyword>
<dbReference type="PRINTS" id="PR00344">
    <property type="entry name" value="BCTRLSENSOR"/>
</dbReference>
<dbReference type="AlphaFoldDB" id="W4M3A7"/>
<feature type="coiled-coil region" evidence="4">
    <location>
        <begin position="309"/>
        <end position="336"/>
    </location>
</feature>
<feature type="transmembrane region" description="Helical" evidence="5">
    <location>
        <begin position="12"/>
        <end position="30"/>
    </location>
</feature>
<dbReference type="PROSITE" id="PS50109">
    <property type="entry name" value="HIS_KIN"/>
    <property type="match status" value="1"/>
</dbReference>
<evidence type="ECO:0000313" key="8">
    <source>
        <dbReference type="Proteomes" id="UP000019140"/>
    </source>
</evidence>
<evidence type="ECO:0000256" key="3">
    <source>
        <dbReference type="ARBA" id="ARBA00022553"/>
    </source>
</evidence>
<keyword evidence="5" id="KW-0812">Transmembrane</keyword>
<feature type="domain" description="Histidine kinase" evidence="6">
    <location>
        <begin position="345"/>
        <end position="597"/>
    </location>
</feature>
<dbReference type="InterPro" id="IPR036890">
    <property type="entry name" value="HATPase_C_sf"/>
</dbReference>
<evidence type="ECO:0000256" key="1">
    <source>
        <dbReference type="ARBA" id="ARBA00000085"/>
    </source>
</evidence>
<gene>
    <name evidence="7" type="ORF">ETSY2_27490</name>
</gene>
<dbReference type="GO" id="GO:0000155">
    <property type="term" value="F:phosphorelay sensor kinase activity"/>
    <property type="evidence" value="ECO:0007669"/>
    <property type="project" value="InterPro"/>
</dbReference>
<dbReference type="InterPro" id="IPR003594">
    <property type="entry name" value="HATPase_dom"/>
</dbReference>
<evidence type="ECO:0000256" key="4">
    <source>
        <dbReference type="SAM" id="Coils"/>
    </source>
</evidence>
<dbReference type="SUPFAM" id="SSF47384">
    <property type="entry name" value="Homodimeric domain of signal transducing histidine kinase"/>
    <property type="match status" value="1"/>
</dbReference>
<evidence type="ECO:0000256" key="5">
    <source>
        <dbReference type="SAM" id="Phobius"/>
    </source>
</evidence>
<dbReference type="HOGENOM" id="CLU_484559_0_0_7"/>
<protein>
    <recommendedName>
        <fullName evidence="2">histidine kinase</fullName>
        <ecNumber evidence="2">2.7.13.3</ecNumber>
    </recommendedName>
</protein>
<proteinExistence type="predicted"/>
<keyword evidence="5" id="KW-0472">Membrane</keyword>
<sequence>MPTKSFRLTRYFTITSFIAVALVALALVYFEHSQGQFFQQVQEQQSELFKQVQDDFAKQQEDVARRDLLAIHEGGNVNLTRLFANALWENDFAPFVLKAQSIPVDHCRAKPDPAIPEPDKNGEPLDTKKSCLADVGKQIMAFPEFSALDAKVVDAMKRSTTFKIKVFDLRGITVYSSEHKQIGEDKRNNAGWQGAVSGKPKSELTFRKTFSAFEGVVENRDLISSYLPVLAPGSDRIVGVFEIYSDVTPFLNRIKQTAIEIAQKAADTQAKVQHAAVENQAKVEQVSIVSVGVVVGLLGLLYAILFFVVKRAQNMIDHQEEERKLSQQRLSQAEKMASLGQMVAGIAHQLNTPLAFSENNVQMAKEAVGTLALPVKTAQDLAKLSKSALDQDQVTIDVSEIRQELEQIHALDTDVQKISIMLDDIYNGVGQMAEMVTHLQDFTHLDQRKWQEADINNTLRSVVYIARSVISSQVELIEIYYDVPLIECDVSQLNQVLLNLINNAAQAIVGDGKIWVRTQTTPQGGVQIEVEDTGYGISADILPHIFDLYFTTKPQGEGNGMGLHIAKDIIDQHGGKIEVQTEDGKGSVFTVTLPANLVHH</sequence>
<feature type="transmembrane region" description="Helical" evidence="5">
    <location>
        <begin position="288"/>
        <end position="309"/>
    </location>
</feature>
<comment type="caution">
    <text evidence="7">The sequence shown here is derived from an EMBL/GenBank/DDBJ whole genome shotgun (WGS) entry which is preliminary data.</text>
</comment>
<dbReference type="Gene3D" id="3.30.565.10">
    <property type="entry name" value="Histidine kinase-like ATPase, C-terminal domain"/>
    <property type="match status" value="1"/>
</dbReference>
<dbReference type="SMART" id="SM00387">
    <property type="entry name" value="HATPase_c"/>
    <property type="match status" value="1"/>
</dbReference>